<accession>A0A6J4MFP3</accession>
<sequence length="52" mass="5253">MDEPEAALSFSGQIASVATLHDVACGGAHILCATHSPLLGALPGAYILEFGE</sequence>
<organism evidence="1">
    <name type="scientific">uncultured Nocardioidaceae bacterium</name>
    <dbReference type="NCBI Taxonomy" id="253824"/>
    <lineage>
        <taxon>Bacteria</taxon>
        <taxon>Bacillati</taxon>
        <taxon>Actinomycetota</taxon>
        <taxon>Actinomycetes</taxon>
        <taxon>Propionibacteriales</taxon>
        <taxon>Nocardioidaceae</taxon>
        <taxon>environmental samples</taxon>
    </lineage>
</organism>
<gene>
    <name evidence="1" type="ORF">AVDCRST_MAG34-2303</name>
</gene>
<protein>
    <recommendedName>
        <fullName evidence="2">ABC transporter, ATP-binding protein</fullName>
    </recommendedName>
</protein>
<evidence type="ECO:0000313" key="1">
    <source>
        <dbReference type="EMBL" id="CAA9358789.1"/>
    </source>
</evidence>
<proteinExistence type="predicted"/>
<dbReference type="EMBL" id="CADCUI010000060">
    <property type="protein sequence ID" value="CAA9358789.1"/>
    <property type="molecule type" value="Genomic_DNA"/>
</dbReference>
<reference evidence="1" key="1">
    <citation type="submission" date="2020-02" db="EMBL/GenBank/DDBJ databases">
        <authorList>
            <person name="Meier V. D."/>
        </authorList>
    </citation>
    <scope>NUCLEOTIDE SEQUENCE</scope>
    <source>
        <strain evidence="1">AVDCRST_MAG34</strain>
    </source>
</reference>
<name>A0A6J4MFP3_9ACTN</name>
<dbReference type="AlphaFoldDB" id="A0A6J4MFP3"/>
<evidence type="ECO:0008006" key="2">
    <source>
        <dbReference type="Google" id="ProtNLM"/>
    </source>
</evidence>